<keyword evidence="5" id="KW-0864">Zinc transport</keyword>
<evidence type="ECO:0000256" key="5">
    <source>
        <dbReference type="ARBA" id="ARBA00022906"/>
    </source>
</evidence>
<protein>
    <recommendedName>
        <fullName evidence="2">High-affinity zinc uptake system protein ZnuA</fullName>
    </recommendedName>
</protein>
<evidence type="ECO:0000313" key="7">
    <source>
        <dbReference type="EMBL" id="SDX58525.1"/>
    </source>
</evidence>
<evidence type="ECO:0000256" key="1">
    <source>
        <dbReference type="ARBA" id="ARBA00011028"/>
    </source>
</evidence>
<evidence type="ECO:0000256" key="6">
    <source>
        <dbReference type="RuleBase" id="RU003512"/>
    </source>
</evidence>
<reference evidence="8" key="1">
    <citation type="submission" date="2016-10" db="EMBL/GenBank/DDBJ databases">
        <authorList>
            <person name="Varghese N."/>
            <person name="Submissions S."/>
        </authorList>
    </citation>
    <scope>NUCLEOTIDE SEQUENCE [LARGE SCALE GENOMIC DNA]</scope>
    <source>
        <strain evidence="8">DSM 173</strain>
    </source>
</reference>
<evidence type="ECO:0000256" key="4">
    <source>
        <dbReference type="ARBA" id="ARBA00022729"/>
    </source>
</evidence>
<dbReference type="GO" id="GO:0007155">
    <property type="term" value="P:cell adhesion"/>
    <property type="evidence" value="ECO:0007669"/>
    <property type="project" value="InterPro"/>
</dbReference>
<organism evidence="7 8">
    <name type="scientific">Allochromatium warmingii</name>
    <name type="common">Chromatium warmingii</name>
    <dbReference type="NCBI Taxonomy" id="61595"/>
    <lineage>
        <taxon>Bacteria</taxon>
        <taxon>Pseudomonadati</taxon>
        <taxon>Pseudomonadota</taxon>
        <taxon>Gammaproteobacteria</taxon>
        <taxon>Chromatiales</taxon>
        <taxon>Chromatiaceae</taxon>
        <taxon>Allochromatium</taxon>
    </lineage>
</organism>
<keyword evidence="5" id="KW-0862">Zinc</keyword>
<dbReference type="Pfam" id="PF01297">
    <property type="entry name" value="ZnuA"/>
    <property type="match status" value="1"/>
</dbReference>
<dbReference type="GO" id="GO:0006829">
    <property type="term" value="P:zinc ion transport"/>
    <property type="evidence" value="ECO:0007669"/>
    <property type="project" value="UniProtKB-KW"/>
</dbReference>
<dbReference type="EMBL" id="FNOW01000007">
    <property type="protein sequence ID" value="SDX58525.1"/>
    <property type="molecule type" value="Genomic_DNA"/>
</dbReference>
<accession>A0A1H3CWN1</accession>
<dbReference type="SUPFAM" id="SSF53807">
    <property type="entry name" value="Helical backbone' metal receptor"/>
    <property type="match status" value="1"/>
</dbReference>
<proteinExistence type="inferred from homology"/>
<comment type="similarity">
    <text evidence="1 6">Belongs to the bacterial solute-binding protein 9 family.</text>
</comment>
<dbReference type="InterPro" id="IPR050492">
    <property type="entry name" value="Bact_metal-bind_prot9"/>
</dbReference>
<dbReference type="STRING" id="61595.SAMN05421644_10738"/>
<dbReference type="PANTHER" id="PTHR42953">
    <property type="entry name" value="HIGH-AFFINITY ZINC UPTAKE SYSTEM PROTEIN ZNUA-RELATED"/>
    <property type="match status" value="1"/>
</dbReference>
<dbReference type="PANTHER" id="PTHR42953:SF3">
    <property type="entry name" value="HIGH-AFFINITY ZINC UPTAKE SYSTEM PROTEIN ZNUA"/>
    <property type="match status" value="1"/>
</dbReference>
<evidence type="ECO:0000256" key="2">
    <source>
        <dbReference type="ARBA" id="ARBA00015915"/>
    </source>
</evidence>
<dbReference type="InterPro" id="IPR006128">
    <property type="entry name" value="Lipoprotein_PsaA-like"/>
</dbReference>
<dbReference type="AlphaFoldDB" id="A0A1H3CWN1"/>
<sequence>MHRYVVTFIFLLCLPATLLSAEPIRVFVTVLPQQTFVEQIGGEHVQVEALVNAGSNPHAYEPTPGQMARLAQADLYFRIGLPIEAAWMERIRAVNPTLRVVDLSNGIARRRLEAHDHDHEDQHAHEHEHQTEAEIEPDPHIWMSPLLVIRLTEQIALTLSEWDPAHAADYQARLMQTSAELNALDAEIRAQLDVLQHRRLMVYHPAWGYFADAYGLTQIPIESEGKEPGPRYLAALIKQARRDRVRVILAQPQLSTKAAQQVAREIGGRVAVIDTLSADYIGSLRHLVQVLTAVDSSQLDTGR</sequence>
<dbReference type="OrthoDB" id="9793396at2"/>
<evidence type="ECO:0000313" key="8">
    <source>
        <dbReference type="Proteomes" id="UP000198672"/>
    </source>
</evidence>
<dbReference type="GO" id="GO:0046872">
    <property type="term" value="F:metal ion binding"/>
    <property type="evidence" value="ECO:0007669"/>
    <property type="project" value="InterPro"/>
</dbReference>
<keyword evidence="5" id="KW-0406">Ion transport</keyword>
<evidence type="ECO:0000256" key="3">
    <source>
        <dbReference type="ARBA" id="ARBA00022448"/>
    </source>
</evidence>
<dbReference type="PRINTS" id="PR00690">
    <property type="entry name" value="ADHESNFAMILY"/>
</dbReference>
<keyword evidence="8" id="KW-1185">Reference proteome</keyword>
<name>A0A1H3CWN1_ALLWA</name>
<keyword evidence="4" id="KW-0732">Signal</keyword>
<dbReference type="InterPro" id="IPR006127">
    <property type="entry name" value="ZnuA-like"/>
</dbReference>
<dbReference type="Gene3D" id="3.40.50.1980">
    <property type="entry name" value="Nitrogenase molybdenum iron protein domain"/>
    <property type="match status" value="2"/>
</dbReference>
<gene>
    <name evidence="7" type="ORF">SAMN05421644_10738</name>
</gene>
<dbReference type="Proteomes" id="UP000198672">
    <property type="component" value="Unassembled WGS sequence"/>
</dbReference>
<keyword evidence="3 6" id="KW-0813">Transport</keyword>